<evidence type="ECO:0000313" key="2">
    <source>
        <dbReference type="EMBL" id="CAF3515007.1"/>
    </source>
</evidence>
<dbReference type="Proteomes" id="UP000663869">
    <property type="component" value="Unassembled WGS sequence"/>
</dbReference>
<comment type="caution">
    <text evidence="1">The sequence shown here is derived from an EMBL/GenBank/DDBJ whole genome shotgun (WGS) entry which is preliminary data.</text>
</comment>
<dbReference type="EMBL" id="CAJOBQ010001643">
    <property type="protein sequence ID" value="CAF4504205.1"/>
    <property type="molecule type" value="Genomic_DNA"/>
</dbReference>
<dbReference type="EMBL" id="CAJOBP010000847">
    <property type="protein sequence ID" value="CAF4227656.1"/>
    <property type="molecule type" value="Genomic_DNA"/>
</dbReference>
<reference evidence="1" key="1">
    <citation type="submission" date="2021-02" db="EMBL/GenBank/DDBJ databases">
        <authorList>
            <person name="Nowell W R."/>
        </authorList>
    </citation>
    <scope>NUCLEOTIDE SEQUENCE</scope>
</reference>
<dbReference type="AlphaFoldDB" id="A0A817PGZ2"/>
<evidence type="ECO:0000313" key="5">
    <source>
        <dbReference type="EMBL" id="CAF4504205.1"/>
    </source>
</evidence>
<sequence length="132" mass="15584">MTNTLELFPNEIFIDIFAYLSWDEMLTLFWSLNKRLNSLICSTFSINQSGITIIQPGLSYERFSSELFPLIFNSQLTYCIQHIHLDEINSNSYNLFNNNRNILHYPNLKSLIWTKCYLSELLIESLSLLIQY</sequence>
<accession>A0A817PGZ2</accession>
<dbReference type="Proteomes" id="UP000663833">
    <property type="component" value="Unassembled WGS sequence"/>
</dbReference>
<dbReference type="EMBL" id="CAJNYU010004127">
    <property type="protein sequence ID" value="CAF3727022.1"/>
    <property type="molecule type" value="Genomic_DNA"/>
</dbReference>
<evidence type="ECO:0000313" key="1">
    <source>
        <dbReference type="EMBL" id="CAF3161151.1"/>
    </source>
</evidence>
<dbReference type="EMBL" id="CAJNXB010001384">
    <property type="protein sequence ID" value="CAF3161151.1"/>
    <property type="molecule type" value="Genomic_DNA"/>
</dbReference>
<name>A0A817PGZ2_9BILA</name>
<proteinExistence type="predicted"/>
<evidence type="ECO:0008006" key="9">
    <source>
        <dbReference type="Google" id="ProtNLM"/>
    </source>
</evidence>
<keyword evidence="8" id="KW-1185">Reference proteome</keyword>
<dbReference type="Proteomes" id="UP000663851">
    <property type="component" value="Unassembled WGS sequence"/>
</dbReference>
<dbReference type="EMBL" id="CAJNYD010003513">
    <property type="protein sequence ID" value="CAF3515007.1"/>
    <property type="molecule type" value="Genomic_DNA"/>
</dbReference>
<dbReference type="Proteomes" id="UP000663825">
    <property type="component" value="Unassembled WGS sequence"/>
</dbReference>
<organism evidence="1 7">
    <name type="scientific">Rotaria socialis</name>
    <dbReference type="NCBI Taxonomy" id="392032"/>
    <lineage>
        <taxon>Eukaryota</taxon>
        <taxon>Metazoa</taxon>
        <taxon>Spiralia</taxon>
        <taxon>Gnathifera</taxon>
        <taxon>Rotifera</taxon>
        <taxon>Eurotatoria</taxon>
        <taxon>Bdelloidea</taxon>
        <taxon>Philodinida</taxon>
        <taxon>Philodinidae</taxon>
        <taxon>Rotaria</taxon>
    </lineage>
</organism>
<gene>
    <name evidence="3" type="ORF">FME351_LOCUS29437</name>
    <name evidence="6" type="ORF">HFQ381_LOCUS29204</name>
    <name evidence="2" type="ORF">LUA448_LOCUS26102</name>
    <name evidence="1" type="ORF">TIS948_LOCUS10270</name>
    <name evidence="5" type="ORF">TSG867_LOCUS21337</name>
    <name evidence="4" type="ORF">UJA718_LOCUS8132</name>
</gene>
<evidence type="ECO:0000313" key="7">
    <source>
        <dbReference type="Proteomes" id="UP000663825"/>
    </source>
</evidence>
<evidence type="ECO:0000313" key="6">
    <source>
        <dbReference type="EMBL" id="CAF4522311.1"/>
    </source>
</evidence>
<dbReference type="Proteomes" id="UP000663862">
    <property type="component" value="Unassembled WGS sequence"/>
</dbReference>
<dbReference type="OrthoDB" id="10015850at2759"/>
<evidence type="ECO:0000313" key="8">
    <source>
        <dbReference type="Proteomes" id="UP000663873"/>
    </source>
</evidence>
<evidence type="ECO:0000313" key="3">
    <source>
        <dbReference type="EMBL" id="CAF3727022.1"/>
    </source>
</evidence>
<dbReference type="EMBL" id="CAJOBO010004486">
    <property type="protein sequence ID" value="CAF4522311.1"/>
    <property type="molecule type" value="Genomic_DNA"/>
</dbReference>
<protein>
    <recommendedName>
        <fullName evidence="9">F-box domain-containing protein</fullName>
    </recommendedName>
</protein>
<dbReference type="Proteomes" id="UP000663873">
    <property type="component" value="Unassembled WGS sequence"/>
</dbReference>
<evidence type="ECO:0000313" key="4">
    <source>
        <dbReference type="EMBL" id="CAF4227656.1"/>
    </source>
</evidence>